<reference evidence="1 2" key="1">
    <citation type="submission" date="2024-04" db="EMBL/GenBank/DDBJ databases">
        <title>Tritrichomonas musculus Genome.</title>
        <authorList>
            <person name="Alves-Ferreira E."/>
            <person name="Grigg M."/>
            <person name="Lorenzi H."/>
            <person name="Galac M."/>
        </authorList>
    </citation>
    <scope>NUCLEOTIDE SEQUENCE [LARGE SCALE GENOMIC DNA]</scope>
    <source>
        <strain evidence="1 2">EAF2021</strain>
    </source>
</reference>
<evidence type="ECO:0000313" key="2">
    <source>
        <dbReference type="Proteomes" id="UP001470230"/>
    </source>
</evidence>
<comment type="caution">
    <text evidence="1">The sequence shown here is derived from an EMBL/GenBank/DDBJ whole genome shotgun (WGS) entry which is preliminary data.</text>
</comment>
<organism evidence="1 2">
    <name type="scientific">Tritrichomonas musculus</name>
    <dbReference type="NCBI Taxonomy" id="1915356"/>
    <lineage>
        <taxon>Eukaryota</taxon>
        <taxon>Metamonada</taxon>
        <taxon>Parabasalia</taxon>
        <taxon>Tritrichomonadida</taxon>
        <taxon>Tritrichomonadidae</taxon>
        <taxon>Tritrichomonas</taxon>
    </lineage>
</organism>
<protein>
    <submittedName>
        <fullName evidence="1">Uncharacterized protein</fullName>
    </submittedName>
</protein>
<accession>A0ABR2GZP4</accession>
<dbReference type="Proteomes" id="UP001470230">
    <property type="component" value="Unassembled WGS sequence"/>
</dbReference>
<proteinExistence type="predicted"/>
<dbReference type="EMBL" id="JAPFFF010000051">
    <property type="protein sequence ID" value="KAK8839385.1"/>
    <property type="molecule type" value="Genomic_DNA"/>
</dbReference>
<gene>
    <name evidence="1" type="ORF">M9Y10_031734</name>
</gene>
<keyword evidence="2" id="KW-1185">Reference proteome</keyword>
<evidence type="ECO:0000313" key="1">
    <source>
        <dbReference type="EMBL" id="KAK8839385.1"/>
    </source>
</evidence>
<name>A0ABR2GZP4_9EUKA</name>
<sequence length="440" mass="52236">MYSSEELVSKEQRKDIKNFKNIAPKLGIPPTILSIIQQSGTMNEIVYHLYHFIRKNSNKKQLEIFERNRSSCEYSSFVITYPIIEEVFHHIEDKKYSFNELAISIGSIYQMTKIIIADVQKRPEVPNKNNYPPIIMDKPTDLIKNIKSKSNAIDTIYEHLGIKKEKEYEEIYNLIIRLFYRYKIDQYQDYDENDYLLSTSKYVNSNNNEIEIIIPFCSLGSFIKYNKDKIKNHELLWLLFIAKELSFLQNNYIYFNNISTDSIGLYFNAREKELIPLIVPYYYYRKMYNEGTSKTTEVQNYDAFYFNDKKIIELYNHEGYSNQLLKIARDLGCFPDEIITMIEESVSMNSFITSLETYIDSKIDKSELDLSRIRYSNSDYSAYQMTYPVMEELFNYLASSNFSFKELTSDFNAIFRIIYTFLDNIQKHLEINIQNSIPIK</sequence>